<dbReference type="EMBL" id="GBRH01166762">
    <property type="protein sequence ID" value="JAE31134.1"/>
    <property type="molecule type" value="Transcribed_RNA"/>
</dbReference>
<name>A0A0A9H5T4_ARUDO</name>
<feature type="transmembrane region" description="Helical" evidence="1">
    <location>
        <begin position="12"/>
        <end position="28"/>
    </location>
</feature>
<sequence>MSAFSGKHNCSASMGCLFLLIFAVRSLWN</sequence>
<protein>
    <submittedName>
        <fullName evidence="2">Uncharacterized protein</fullName>
    </submittedName>
</protein>
<dbReference type="AlphaFoldDB" id="A0A0A9H5T4"/>
<keyword evidence="1" id="KW-0812">Transmembrane</keyword>
<keyword evidence="1" id="KW-0472">Membrane</keyword>
<proteinExistence type="predicted"/>
<evidence type="ECO:0000256" key="1">
    <source>
        <dbReference type="SAM" id="Phobius"/>
    </source>
</evidence>
<evidence type="ECO:0000313" key="2">
    <source>
        <dbReference type="EMBL" id="JAE31134.1"/>
    </source>
</evidence>
<accession>A0A0A9H5T4</accession>
<reference evidence="2" key="2">
    <citation type="journal article" date="2015" name="Data Brief">
        <title>Shoot transcriptome of the giant reed, Arundo donax.</title>
        <authorList>
            <person name="Barrero R.A."/>
            <person name="Guerrero F.D."/>
            <person name="Moolhuijzen P."/>
            <person name="Goolsby J.A."/>
            <person name="Tidwell J."/>
            <person name="Bellgard S.E."/>
            <person name="Bellgard M.I."/>
        </authorList>
    </citation>
    <scope>NUCLEOTIDE SEQUENCE</scope>
    <source>
        <tissue evidence="2">Shoot tissue taken approximately 20 cm above the soil surface</tissue>
    </source>
</reference>
<keyword evidence="1" id="KW-1133">Transmembrane helix</keyword>
<reference evidence="2" key="1">
    <citation type="submission" date="2014-09" db="EMBL/GenBank/DDBJ databases">
        <authorList>
            <person name="Magalhaes I.L.F."/>
            <person name="Oliveira U."/>
            <person name="Santos F.R."/>
            <person name="Vidigal T.H.D.A."/>
            <person name="Brescovit A.D."/>
            <person name="Santos A.J."/>
        </authorList>
    </citation>
    <scope>NUCLEOTIDE SEQUENCE</scope>
    <source>
        <tissue evidence="2">Shoot tissue taken approximately 20 cm above the soil surface</tissue>
    </source>
</reference>
<organism evidence="2">
    <name type="scientific">Arundo donax</name>
    <name type="common">Giant reed</name>
    <name type="synonym">Donax arundinaceus</name>
    <dbReference type="NCBI Taxonomy" id="35708"/>
    <lineage>
        <taxon>Eukaryota</taxon>
        <taxon>Viridiplantae</taxon>
        <taxon>Streptophyta</taxon>
        <taxon>Embryophyta</taxon>
        <taxon>Tracheophyta</taxon>
        <taxon>Spermatophyta</taxon>
        <taxon>Magnoliopsida</taxon>
        <taxon>Liliopsida</taxon>
        <taxon>Poales</taxon>
        <taxon>Poaceae</taxon>
        <taxon>PACMAD clade</taxon>
        <taxon>Arundinoideae</taxon>
        <taxon>Arundineae</taxon>
        <taxon>Arundo</taxon>
    </lineage>
</organism>